<feature type="transmembrane region" description="Helical" evidence="1">
    <location>
        <begin position="37"/>
        <end position="58"/>
    </location>
</feature>
<reference evidence="2 3" key="1">
    <citation type="submission" date="2020-01" db="EMBL/GenBank/DDBJ databases">
        <title>Draft genome sequence of Aspergillus udagawae IFM 46972.</title>
        <authorList>
            <person name="Takahashi H."/>
            <person name="Yaguchi T."/>
        </authorList>
    </citation>
    <scope>NUCLEOTIDE SEQUENCE [LARGE SCALE GENOMIC DNA]</scope>
    <source>
        <strain evidence="2 3">IFM 46972</strain>
    </source>
</reference>
<evidence type="ECO:0000256" key="1">
    <source>
        <dbReference type="SAM" id="Phobius"/>
    </source>
</evidence>
<organism evidence="2 3">
    <name type="scientific">Aspergillus udagawae</name>
    <dbReference type="NCBI Taxonomy" id="91492"/>
    <lineage>
        <taxon>Eukaryota</taxon>
        <taxon>Fungi</taxon>
        <taxon>Dikarya</taxon>
        <taxon>Ascomycota</taxon>
        <taxon>Pezizomycotina</taxon>
        <taxon>Eurotiomycetes</taxon>
        <taxon>Eurotiomycetidae</taxon>
        <taxon>Eurotiales</taxon>
        <taxon>Aspergillaceae</taxon>
        <taxon>Aspergillus</taxon>
        <taxon>Aspergillus subgen. Fumigati</taxon>
    </lineage>
</organism>
<keyword evidence="1" id="KW-0812">Transmembrane</keyword>
<dbReference type="Proteomes" id="UP000465221">
    <property type="component" value="Unassembled WGS sequence"/>
</dbReference>
<sequence>MGIWGAVLNHSHHAPGIRRNVHRILEAGSHRDNSNRALCLLFVCFVFFASSAVFSLIVNPSNYSYIAFHHSHTAFTLH</sequence>
<dbReference type="AlphaFoldDB" id="A0A8H3NXF8"/>
<accession>A0A8H3NXF8</accession>
<evidence type="ECO:0000313" key="3">
    <source>
        <dbReference type="Proteomes" id="UP000465221"/>
    </source>
</evidence>
<keyword evidence="1" id="KW-0472">Membrane</keyword>
<evidence type="ECO:0000313" key="2">
    <source>
        <dbReference type="EMBL" id="GFF41366.1"/>
    </source>
</evidence>
<gene>
    <name evidence="2" type="ORF">IFM46972_06522</name>
</gene>
<proteinExistence type="predicted"/>
<name>A0A8H3NXF8_9EURO</name>
<protein>
    <submittedName>
        <fullName evidence="2">Uncharacterized protein</fullName>
    </submittedName>
</protein>
<dbReference type="EMBL" id="BLKC01000044">
    <property type="protein sequence ID" value="GFF41366.1"/>
    <property type="molecule type" value="Genomic_DNA"/>
</dbReference>
<comment type="caution">
    <text evidence="2">The sequence shown here is derived from an EMBL/GenBank/DDBJ whole genome shotgun (WGS) entry which is preliminary data.</text>
</comment>
<keyword evidence="1" id="KW-1133">Transmembrane helix</keyword>